<proteinExistence type="predicted"/>
<gene>
    <name evidence="2" type="ORF">TASK_LOCUS6611</name>
</gene>
<evidence type="ECO:0000259" key="1">
    <source>
        <dbReference type="PROSITE" id="PS50994"/>
    </source>
</evidence>
<sequence length="165" mass="18598">MGPLPLTKRGNCYILVMVDYFTKVAKAEPTKSQDAEAAALIFFNRWICQHGVPESFRSDQGPNFKSRLIIELCKTFGIAKTRKTPGHPQGNGQVEGTNRTLIGLLKAFTKLVQSEDRNLSLLGRYIEYFHDIKRFLANNVASMIIPAIVWDLCRSHQTAQTTQVK</sequence>
<dbReference type="InterPro" id="IPR036397">
    <property type="entry name" value="RNaseH_sf"/>
</dbReference>
<dbReference type="PANTHER" id="PTHR37984">
    <property type="entry name" value="PROTEIN CBG26694"/>
    <property type="match status" value="1"/>
</dbReference>
<dbReference type="Gene3D" id="3.30.420.10">
    <property type="entry name" value="Ribonuclease H-like superfamily/Ribonuclease H"/>
    <property type="match status" value="1"/>
</dbReference>
<dbReference type="WBParaSite" id="TASK_0000661001-mRNA-1">
    <property type="protein sequence ID" value="TASK_0000661001-mRNA-1"/>
    <property type="gene ID" value="TASK_0000661001"/>
</dbReference>
<accession>A0A0R3W8D3</accession>
<dbReference type="InterPro" id="IPR050951">
    <property type="entry name" value="Retrovirus_Pol_polyprotein"/>
</dbReference>
<dbReference type="Pfam" id="PF00665">
    <property type="entry name" value="rve"/>
    <property type="match status" value="1"/>
</dbReference>
<dbReference type="PROSITE" id="PS50994">
    <property type="entry name" value="INTEGRASE"/>
    <property type="match status" value="1"/>
</dbReference>
<dbReference type="Proteomes" id="UP000282613">
    <property type="component" value="Unassembled WGS sequence"/>
</dbReference>
<dbReference type="GO" id="GO:0015074">
    <property type="term" value="P:DNA integration"/>
    <property type="evidence" value="ECO:0007669"/>
    <property type="project" value="InterPro"/>
</dbReference>
<feature type="domain" description="Integrase catalytic" evidence="1">
    <location>
        <begin position="1"/>
        <end position="154"/>
    </location>
</feature>
<dbReference type="InterPro" id="IPR001584">
    <property type="entry name" value="Integrase_cat-core"/>
</dbReference>
<organism evidence="4">
    <name type="scientific">Taenia asiatica</name>
    <name type="common">Asian tapeworm</name>
    <dbReference type="NCBI Taxonomy" id="60517"/>
    <lineage>
        <taxon>Eukaryota</taxon>
        <taxon>Metazoa</taxon>
        <taxon>Spiralia</taxon>
        <taxon>Lophotrochozoa</taxon>
        <taxon>Platyhelminthes</taxon>
        <taxon>Cestoda</taxon>
        <taxon>Eucestoda</taxon>
        <taxon>Cyclophyllidea</taxon>
        <taxon>Taeniidae</taxon>
        <taxon>Taenia</taxon>
    </lineage>
</organism>
<dbReference type="PANTHER" id="PTHR37984:SF15">
    <property type="entry name" value="INTEGRASE CATALYTIC DOMAIN-CONTAINING PROTEIN"/>
    <property type="match status" value="1"/>
</dbReference>
<dbReference type="OrthoDB" id="10047254at2759"/>
<protein>
    <submittedName>
        <fullName evidence="4">Integrase catalytic domain-containing protein</fullName>
    </submittedName>
</protein>
<evidence type="ECO:0000313" key="4">
    <source>
        <dbReference type="WBParaSite" id="TASK_0000661001-mRNA-1"/>
    </source>
</evidence>
<dbReference type="GO" id="GO:0003676">
    <property type="term" value="F:nucleic acid binding"/>
    <property type="evidence" value="ECO:0007669"/>
    <property type="project" value="InterPro"/>
</dbReference>
<keyword evidence="3" id="KW-1185">Reference proteome</keyword>
<evidence type="ECO:0000313" key="3">
    <source>
        <dbReference type="Proteomes" id="UP000282613"/>
    </source>
</evidence>
<dbReference type="SUPFAM" id="SSF53098">
    <property type="entry name" value="Ribonuclease H-like"/>
    <property type="match status" value="1"/>
</dbReference>
<dbReference type="EMBL" id="UYRS01018518">
    <property type="protein sequence ID" value="VDK37033.1"/>
    <property type="molecule type" value="Genomic_DNA"/>
</dbReference>
<dbReference type="STRING" id="60517.A0A0R3W8D3"/>
<name>A0A0R3W8D3_TAEAS</name>
<dbReference type="InterPro" id="IPR012337">
    <property type="entry name" value="RNaseH-like_sf"/>
</dbReference>
<evidence type="ECO:0000313" key="2">
    <source>
        <dbReference type="EMBL" id="VDK37033.1"/>
    </source>
</evidence>
<dbReference type="AlphaFoldDB" id="A0A0R3W8D3"/>
<reference evidence="2 3" key="2">
    <citation type="submission" date="2018-11" db="EMBL/GenBank/DDBJ databases">
        <authorList>
            <consortium name="Pathogen Informatics"/>
        </authorList>
    </citation>
    <scope>NUCLEOTIDE SEQUENCE [LARGE SCALE GENOMIC DNA]</scope>
</reference>
<reference evidence="4" key="1">
    <citation type="submission" date="2017-02" db="UniProtKB">
        <authorList>
            <consortium name="WormBaseParasite"/>
        </authorList>
    </citation>
    <scope>IDENTIFICATION</scope>
</reference>